<dbReference type="Gene3D" id="3.30.420.10">
    <property type="entry name" value="Ribonuclease H-like superfamily/Ribonuclease H"/>
    <property type="match status" value="1"/>
</dbReference>
<gene>
    <name evidence="1" type="ORF">AVEN_517_1</name>
</gene>
<dbReference type="Proteomes" id="UP000499080">
    <property type="component" value="Unassembled WGS sequence"/>
</dbReference>
<dbReference type="AlphaFoldDB" id="A0A4Y2WT70"/>
<dbReference type="InterPro" id="IPR036397">
    <property type="entry name" value="RNaseH_sf"/>
</dbReference>
<organism evidence="1 2">
    <name type="scientific">Araneus ventricosus</name>
    <name type="common">Orbweaver spider</name>
    <name type="synonym">Epeira ventricosa</name>
    <dbReference type="NCBI Taxonomy" id="182803"/>
    <lineage>
        <taxon>Eukaryota</taxon>
        <taxon>Metazoa</taxon>
        <taxon>Ecdysozoa</taxon>
        <taxon>Arthropoda</taxon>
        <taxon>Chelicerata</taxon>
        <taxon>Arachnida</taxon>
        <taxon>Araneae</taxon>
        <taxon>Araneomorphae</taxon>
        <taxon>Entelegynae</taxon>
        <taxon>Araneoidea</taxon>
        <taxon>Araneidae</taxon>
        <taxon>Araneus</taxon>
    </lineage>
</organism>
<evidence type="ECO:0000313" key="2">
    <source>
        <dbReference type="Proteomes" id="UP000499080"/>
    </source>
</evidence>
<evidence type="ECO:0000313" key="1">
    <source>
        <dbReference type="EMBL" id="GBO39978.1"/>
    </source>
</evidence>
<dbReference type="GO" id="GO:0003676">
    <property type="term" value="F:nucleic acid binding"/>
    <property type="evidence" value="ECO:0007669"/>
    <property type="project" value="InterPro"/>
</dbReference>
<proteinExistence type="predicted"/>
<dbReference type="EMBL" id="BGPR01065140">
    <property type="protein sequence ID" value="GBO39978.1"/>
    <property type="molecule type" value="Genomic_DNA"/>
</dbReference>
<comment type="caution">
    <text evidence="1">The sequence shown here is derived from an EMBL/GenBank/DDBJ whole genome shotgun (WGS) entry which is preliminary data.</text>
</comment>
<sequence>MEQQDASFQYFLSEEEITWNHIPTRVPHHGGLWEVGVKSFKFYFKRVKKEKPESYEGNLKENKEISGQEVNATADALKVSNKVSTKSVKGKSVCLHIRGPANAITQKLEKPDG</sequence>
<keyword evidence="2" id="KW-1185">Reference proteome</keyword>
<name>A0A4Y2WT70_ARAVE</name>
<reference evidence="1 2" key="1">
    <citation type="journal article" date="2019" name="Sci. Rep.">
        <title>Orb-weaving spider Araneus ventricosus genome elucidates the spidroin gene catalogue.</title>
        <authorList>
            <person name="Kono N."/>
            <person name="Nakamura H."/>
            <person name="Ohtoshi R."/>
            <person name="Moran D.A.P."/>
            <person name="Shinohara A."/>
            <person name="Yoshida Y."/>
            <person name="Fujiwara M."/>
            <person name="Mori M."/>
            <person name="Tomita M."/>
            <person name="Arakawa K."/>
        </authorList>
    </citation>
    <scope>NUCLEOTIDE SEQUENCE [LARGE SCALE GENOMIC DNA]</scope>
</reference>
<protein>
    <submittedName>
        <fullName evidence="1">Uncharacterized protein</fullName>
    </submittedName>
</protein>
<dbReference type="OrthoDB" id="5987340at2759"/>
<accession>A0A4Y2WT70</accession>